<evidence type="ECO:0000313" key="11">
    <source>
        <dbReference type="EMBL" id="MBC1175001.1"/>
    </source>
</evidence>
<dbReference type="GO" id="GO:0005886">
    <property type="term" value="C:plasma membrane"/>
    <property type="evidence" value="ECO:0007669"/>
    <property type="project" value="UniProtKB-SubCell"/>
</dbReference>
<dbReference type="AlphaFoldDB" id="A0A7G3ALQ5"/>
<feature type="transmembrane region" description="Helical" evidence="10">
    <location>
        <begin position="30"/>
        <end position="52"/>
    </location>
</feature>
<dbReference type="PANTHER" id="PTHR21137">
    <property type="entry name" value="ODORANT RECEPTOR"/>
    <property type="match status" value="1"/>
</dbReference>
<evidence type="ECO:0000256" key="1">
    <source>
        <dbReference type="ARBA" id="ARBA00004651"/>
    </source>
</evidence>
<dbReference type="EMBL" id="GITU01006298">
    <property type="protein sequence ID" value="MBC1175001.1"/>
    <property type="molecule type" value="Transcribed_RNA"/>
</dbReference>
<keyword evidence="3 10" id="KW-0716">Sensory transduction</keyword>
<sequence>MKSVDEIPFVSFSVKVWKIMGFLYSPGFNIQRYFCLSINIVLNIFQFAYLCTEKKLDKLILNGYFTVLYFNSIVSYFIINNFQSNEIKILFFNFCKIRVFVVLKNQKKFENCIQKLTNLYNNIEMHGDDYTVNILQSIGSRAYKFSIINHCLAITTGTSFLIYPVFTKMADLPYGLYIPGLNVTDRSTYYALFAYEVLVTPPGASLYIPFSNLFISFLLFYIVLIRILRYHIDNIVQHEEDTEQDERIVMKKLKIAIRYHQNLITFVDEFNSLVTNVCFIELIFFVMLLCALLFVLNIVELFPQICLSCLYIVLIMTQLYTVYWSANELTYESLKIHQTLYNCQWYNMSEKCKNLLIIFMIRASRPLEISAGNIYPLTLQMFQSLLNVSYSYFTVLRRIY</sequence>
<keyword evidence="9 10" id="KW-0807">Transducer</keyword>
<keyword evidence="4 10" id="KW-0812">Transmembrane</keyword>
<feature type="transmembrane region" description="Helical" evidence="10">
    <location>
        <begin position="59"/>
        <end position="79"/>
    </location>
</feature>
<organism evidence="11">
    <name type="scientific">Lutzomyia longipalpis</name>
    <name type="common">Sand fly</name>
    <dbReference type="NCBI Taxonomy" id="7200"/>
    <lineage>
        <taxon>Eukaryota</taxon>
        <taxon>Metazoa</taxon>
        <taxon>Ecdysozoa</taxon>
        <taxon>Arthropoda</taxon>
        <taxon>Hexapoda</taxon>
        <taxon>Insecta</taxon>
        <taxon>Pterygota</taxon>
        <taxon>Neoptera</taxon>
        <taxon>Endopterygota</taxon>
        <taxon>Diptera</taxon>
        <taxon>Nematocera</taxon>
        <taxon>Psychodoidea</taxon>
        <taxon>Psychodidae</taxon>
        <taxon>Lutzomyia</taxon>
        <taxon>Lutzomyia</taxon>
    </lineage>
</organism>
<keyword evidence="5 10" id="KW-0552">Olfaction</keyword>
<evidence type="ECO:0000256" key="6">
    <source>
        <dbReference type="ARBA" id="ARBA00022989"/>
    </source>
</evidence>
<dbReference type="PANTHER" id="PTHR21137:SF3">
    <property type="entry name" value="ODORANT RECEPTOR 30A-RELATED"/>
    <property type="match status" value="1"/>
</dbReference>
<keyword evidence="2" id="KW-1003">Cell membrane</keyword>
<keyword evidence="8 10" id="KW-0675">Receptor</keyword>
<keyword evidence="7 10" id="KW-0472">Membrane</keyword>
<evidence type="ECO:0000256" key="8">
    <source>
        <dbReference type="ARBA" id="ARBA00023170"/>
    </source>
</evidence>
<name>A0A7G3ALQ5_LUTLO</name>
<evidence type="ECO:0000256" key="9">
    <source>
        <dbReference type="ARBA" id="ARBA00023224"/>
    </source>
</evidence>
<feature type="transmembrane region" description="Helical" evidence="10">
    <location>
        <begin position="147"/>
        <end position="166"/>
    </location>
</feature>
<feature type="transmembrane region" description="Helical" evidence="10">
    <location>
        <begin position="301"/>
        <end position="326"/>
    </location>
</feature>
<comment type="caution">
    <text evidence="10">Lacks conserved residue(s) required for the propagation of feature annotation.</text>
</comment>
<dbReference type="VEuPathDB" id="VectorBase:LLONM1_003830"/>
<dbReference type="InterPro" id="IPR004117">
    <property type="entry name" value="7tm6_olfct_rcpt"/>
</dbReference>
<reference evidence="11" key="1">
    <citation type="journal article" date="2020" name="BMC">
        <title>Leishmania infection induces a limited differential gene expression in the sand fly midgut.</title>
        <authorList>
            <person name="Coutinho-Abreu I.V."/>
            <person name="Serafim T.D."/>
            <person name="Meneses C."/>
            <person name="Kamhawi S."/>
            <person name="Oliveira F."/>
            <person name="Valenzuela J.G."/>
        </authorList>
    </citation>
    <scope>NUCLEOTIDE SEQUENCE</scope>
    <source>
        <strain evidence="11">Jacobina</strain>
        <tissue evidence="11">Midgut</tissue>
    </source>
</reference>
<feature type="transmembrane region" description="Helical" evidence="10">
    <location>
        <begin position="206"/>
        <end position="228"/>
    </location>
</feature>
<comment type="subcellular location">
    <subcellularLocation>
        <location evidence="1 10">Cell membrane</location>
        <topology evidence="1 10">Multi-pass membrane protein</topology>
    </subcellularLocation>
</comment>
<keyword evidence="6 10" id="KW-1133">Transmembrane helix</keyword>
<evidence type="ECO:0000256" key="3">
    <source>
        <dbReference type="ARBA" id="ARBA00022606"/>
    </source>
</evidence>
<feature type="transmembrane region" description="Helical" evidence="10">
    <location>
        <begin position="273"/>
        <end position="295"/>
    </location>
</feature>
<dbReference type="GO" id="GO:0004984">
    <property type="term" value="F:olfactory receptor activity"/>
    <property type="evidence" value="ECO:0007669"/>
    <property type="project" value="InterPro"/>
</dbReference>
<protein>
    <recommendedName>
        <fullName evidence="10">Odorant receptor</fullName>
    </recommendedName>
</protein>
<evidence type="ECO:0000256" key="2">
    <source>
        <dbReference type="ARBA" id="ARBA00022475"/>
    </source>
</evidence>
<evidence type="ECO:0000256" key="4">
    <source>
        <dbReference type="ARBA" id="ARBA00022692"/>
    </source>
</evidence>
<dbReference type="GO" id="GO:0005549">
    <property type="term" value="F:odorant binding"/>
    <property type="evidence" value="ECO:0007669"/>
    <property type="project" value="InterPro"/>
</dbReference>
<proteinExistence type="inferred from homology"/>
<dbReference type="Pfam" id="PF02949">
    <property type="entry name" value="7tm_6"/>
    <property type="match status" value="1"/>
</dbReference>
<dbReference type="GO" id="GO:0007165">
    <property type="term" value="P:signal transduction"/>
    <property type="evidence" value="ECO:0007669"/>
    <property type="project" value="UniProtKB-KW"/>
</dbReference>
<evidence type="ECO:0000256" key="5">
    <source>
        <dbReference type="ARBA" id="ARBA00022725"/>
    </source>
</evidence>
<evidence type="ECO:0000256" key="7">
    <source>
        <dbReference type="ARBA" id="ARBA00023136"/>
    </source>
</evidence>
<comment type="similarity">
    <text evidence="10">Belongs to the insect chemoreceptor superfamily. Heteromeric odorant receptor channel (TC 1.A.69) family.</text>
</comment>
<evidence type="ECO:0000256" key="10">
    <source>
        <dbReference type="RuleBase" id="RU351113"/>
    </source>
</evidence>
<accession>A0A7G3ALQ5</accession>